<sequence>MTPPICLETSRPCRHPLPALALSLLLGVTGWAVDTTTQPPAVQAYTARVSLFLTREFGESYESLIQRAEITARAATQRSFDVDLLTTEVIVMVVGENQGLSVPILTLQVSRNQWRQRPDPQYWSTYYENAEALLDF</sequence>
<dbReference type="Proteomes" id="UP000191901">
    <property type="component" value="Chromosome"/>
</dbReference>
<dbReference type="KEGG" id="hhg:XM38_033220"/>
<evidence type="ECO:0000313" key="2">
    <source>
        <dbReference type="Proteomes" id="UP000191901"/>
    </source>
</evidence>
<organism evidence="1 2">
    <name type="scientific">Halomicronema hongdechloris C2206</name>
    <dbReference type="NCBI Taxonomy" id="1641165"/>
    <lineage>
        <taxon>Bacteria</taxon>
        <taxon>Bacillati</taxon>
        <taxon>Cyanobacteriota</taxon>
        <taxon>Cyanophyceae</taxon>
        <taxon>Nodosilineales</taxon>
        <taxon>Nodosilineaceae</taxon>
        <taxon>Halomicronema</taxon>
    </lineage>
</organism>
<protein>
    <submittedName>
        <fullName evidence="1">Uncharacterized protein</fullName>
    </submittedName>
</protein>
<keyword evidence="2" id="KW-1185">Reference proteome</keyword>
<proteinExistence type="predicted"/>
<accession>A0A1Z3HQ02</accession>
<evidence type="ECO:0000313" key="1">
    <source>
        <dbReference type="EMBL" id="ASC72365.1"/>
    </source>
</evidence>
<reference evidence="1 2" key="1">
    <citation type="journal article" date="2016" name="Biochim. Biophys. Acta">
        <title>Characterization of red-shifted phycobilisomes isolated from the chlorophyll f-containing cyanobacterium Halomicronema hongdechloris.</title>
        <authorList>
            <person name="Li Y."/>
            <person name="Lin Y."/>
            <person name="Garvey C.J."/>
            <person name="Birch D."/>
            <person name="Corkery R.W."/>
            <person name="Loughlin P.C."/>
            <person name="Scheer H."/>
            <person name="Willows R.D."/>
            <person name="Chen M."/>
        </authorList>
    </citation>
    <scope>NUCLEOTIDE SEQUENCE [LARGE SCALE GENOMIC DNA]</scope>
    <source>
        <strain evidence="1 2">C2206</strain>
    </source>
</reference>
<dbReference type="STRING" id="1641165.XM38_24345"/>
<dbReference type="OrthoDB" id="422658at2"/>
<dbReference type="AlphaFoldDB" id="A0A1Z3HQ02"/>
<dbReference type="RefSeq" id="WP_080813490.1">
    <property type="nucleotide sequence ID" value="NZ_CP021983.2"/>
</dbReference>
<gene>
    <name evidence="1" type="ORF">XM38_033220</name>
</gene>
<dbReference type="EMBL" id="CP021983">
    <property type="protein sequence ID" value="ASC72365.1"/>
    <property type="molecule type" value="Genomic_DNA"/>
</dbReference>
<name>A0A1Z3HQ02_9CYAN</name>